<feature type="compositionally biased region" description="Basic and acidic residues" evidence="1">
    <location>
        <begin position="208"/>
        <end position="217"/>
    </location>
</feature>
<gene>
    <name evidence="2" type="ORF">EZS28_046175</name>
</gene>
<dbReference type="EMBL" id="SNRW01030077">
    <property type="protein sequence ID" value="KAA6358298.1"/>
    <property type="molecule type" value="Genomic_DNA"/>
</dbReference>
<proteinExistence type="predicted"/>
<dbReference type="GO" id="GO:0003676">
    <property type="term" value="F:nucleic acid binding"/>
    <property type="evidence" value="ECO:0007669"/>
    <property type="project" value="InterPro"/>
</dbReference>
<reference evidence="2 3" key="1">
    <citation type="submission" date="2019-03" db="EMBL/GenBank/DDBJ databases">
        <title>Single cell metagenomics reveals metabolic interactions within the superorganism composed of flagellate Streblomastix strix and complex community of Bacteroidetes bacteria on its surface.</title>
        <authorList>
            <person name="Treitli S.C."/>
            <person name="Kolisko M."/>
            <person name="Husnik F."/>
            <person name="Keeling P."/>
            <person name="Hampl V."/>
        </authorList>
    </citation>
    <scope>NUCLEOTIDE SEQUENCE [LARGE SCALE GENOMIC DNA]</scope>
    <source>
        <strain evidence="2">ST1C</strain>
    </source>
</reference>
<sequence length="342" mass="39884">MVEPYIPDKETQWNMKKDSGCEQVEQGNRETALQNAWTGRSTIPSQLNRLCYIPRPQINQQLCKQNNAFCDKTQSKILRRSNRINPQINMITFRNQNSELLRRHTSNPLRQTNTQNTNNRNNENIRTIMKDNISREMRNRTAIDNIIHGIDKEPEENEYKNVRRKIVENDTSFEGLVQRNIQEQKPQIKRSVSVSNGIGQSVNTSIEDKIMGRDNDSKQNSNQRTEMVDKENRRQSTRIIDQQTITCMLTTDASPRSWGATLIYDNQVELVQHESGSEKEAEMTNNAKEIKAIYYGLIRFEQVFKKMQNQAVLIRSDNTTAVYDIGQWKAKESLIERIKQVF</sequence>
<name>A0A5J4TJ55_9EUKA</name>
<dbReference type="AlphaFoldDB" id="A0A5J4TJ55"/>
<feature type="region of interest" description="Disordered" evidence="1">
    <location>
        <begin position="208"/>
        <end position="235"/>
    </location>
</feature>
<comment type="caution">
    <text evidence="2">The sequence shown here is derived from an EMBL/GenBank/DDBJ whole genome shotgun (WGS) entry which is preliminary data.</text>
</comment>
<evidence type="ECO:0008006" key="4">
    <source>
        <dbReference type="Google" id="ProtNLM"/>
    </source>
</evidence>
<dbReference type="Proteomes" id="UP000324800">
    <property type="component" value="Unassembled WGS sequence"/>
</dbReference>
<accession>A0A5J4TJ55</accession>
<dbReference type="InterPro" id="IPR036397">
    <property type="entry name" value="RNaseH_sf"/>
</dbReference>
<protein>
    <recommendedName>
        <fullName evidence="4">Reverse transcriptase RNase H-like domain-containing protein</fullName>
    </recommendedName>
</protein>
<evidence type="ECO:0000256" key="1">
    <source>
        <dbReference type="SAM" id="MobiDB-lite"/>
    </source>
</evidence>
<feature type="non-terminal residue" evidence="2">
    <location>
        <position position="342"/>
    </location>
</feature>
<evidence type="ECO:0000313" key="3">
    <source>
        <dbReference type="Proteomes" id="UP000324800"/>
    </source>
</evidence>
<evidence type="ECO:0000313" key="2">
    <source>
        <dbReference type="EMBL" id="KAA6358298.1"/>
    </source>
</evidence>
<dbReference type="Gene3D" id="3.30.420.10">
    <property type="entry name" value="Ribonuclease H-like superfamily/Ribonuclease H"/>
    <property type="match status" value="1"/>
</dbReference>
<organism evidence="2 3">
    <name type="scientific">Streblomastix strix</name>
    <dbReference type="NCBI Taxonomy" id="222440"/>
    <lineage>
        <taxon>Eukaryota</taxon>
        <taxon>Metamonada</taxon>
        <taxon>Preaxostyla</taxon>
        <taxon>Oxymonadida</taxon>
        <taxon>Streblomastigidae</taxon>
        <taxon>Streblomastix</taxon>
    </lineage>
</organism>